<keyword evidence="11" id="KW-1185">Reference proteome</keyword>
<dbReference type="GO" id="GO:0005886">
    <property type="term" value="C:plasma membrane"/>
    <property type="evidence" value="ECO:0007669"/>
    <property type="project" value="UniProtKB-SubCell"/>
</dbReference>
<dbReference type="OrthoDB" id="6647425at2"/>
<dbReference type="InterPro" id="IPR026034">
    <property type="entry name" value="MreD_proteobac"/>
</dbReference>
<evidence type="ECO:0000256" key="5">
    <source>
        <dbReference type="ARBA" id="ARBA00022960"/>
    </source>
</evidence>
<dbReference type="AlphaFoldDB" id="A0A369CB31"/>
<dbReference type="EMBL" id="QPJY01000003">
    <property type="protein sequence ID" value="RCX31099.1"/>
    <property type="molecule type" value="Genomic_DNA"/>
</dbReference>
<dbReference type="PIRSF" id="PIRSF018472">
    <property type="entry name" value="MreD_proteobac"/>
    <property type="match status" value="1"/>
</dbReference>
<dbReference type="PANTHER" id="PTHR37484:SF1">
    <property type="entry name" value="ROD SHAPE-DETERMINING PROTEIN MRED"/>
    <property type="match status" value="1"/>
</dbReference>
<sequence length="162" mass="18230">MSVTRPRGGGIIAFTFFMALLLTILPLPEWAGPYRPAWVVLVLIYWCMALPTRIGVGVGWLMGLLLDLINGVLLGQHALALAVVAYLATLLHQRIRVFPVWQQALTVLVLVGLSQMLVLWVLGVTGAVPRSWDYWLPSLTSMLLWPWVFVILRDVRRRFGVQ</sequence>
<evidence type="ECO:0000256" key="3">
    <source>
        <dbReference type="ARBA" id="ARBA00022475"/>
    </source>
</evidence>
<reference evidence="10 11" key="1">
    <citation type="submission" date="2018-07" db="EMBL/GenBank/DDBJ databases">
        <title>Genomic Encyclopedia of Type Strains, Phase IV (KMG-IV): sequencing the most valuable type-strain genomes for metagenomic binning, comparative biology and taxonomic classification.</title>
        <authorList>
            <person name="Goeker M."/>
        </authorList>
    </citation>
    <scope>NUCLEOTIDE SEQUENCE [LARGE SCALE GENOMIC DNA]</scope>
    <source>
        <strain evidence="10 11">DSM 26407</strain>
    </source>
</reference>
<keyword evidence="8" id="KW-0997">Cell inner membrane</keyword>
<keyword evidence="5 8" id="KW-0133">Cell shape</keyword>
<comment type="caution">
    <text evidence="10">The sequence shown here is derived from an EMBL/GenBank/DDBJ whole genome shotgun (WGS) entry which is preliminary data.</text>
</comment>
<dbReference type="NCBIfam" id="TIGR03426">
    <property type="entry name" value="shape_MreD"/>
    <property type="match status" value="1"/>
</dbReference>
<name>A0A369CB31_9GAMM</name>
<evidence type="ECO:0000256" key="6">
    <source>
        <dbReference type="ARBA" id="ARBA00022989"/>
    </source>
</evidence>
<feature type="transmembrane region" description="Helical" evidence="9">
    <location>
        <begin position="134"/>
        <end position="152"/>
    </location>
</feature>
<feature type="transmembrane region" description="Helical" evidence="9">
    <location>
        <begin position="37"/>
        <end position="62"/>
    </location>
</feature>
<dbReference type="InterPro" id="IPR007227">
    <property type="entry name" value="Cell_shape_determining_MreD"/>
</dbReference>
<organism evidence="10 11">
    <name type="scientific">Thioalbus denitrificans</name>
    <dbReference type="NCBI Taxonomy" id="547122"/>
    <lineage>
        <taxon>Bacteria</taxon>
        <taxon>Pseudomonadati</taxon>
        <taxon>Pseudomonadota</taxon>
        <taxon>Gammaproteobacteria</taxon>
        <taxon>Chromatiales</taxon>
        <taxon>Ectothiorhodospiraceae</taxon>
        <taxon>Thioalbus</taxon>
    </lineage>
</organism>
<evidence type="ECO:0000256" key="9">
    <source>
        <dbReference type="SAM" id="Phobius"/>
    </source>
</evidence>
<gene>
    <name evidence="10" type="ORF">DFQ59_10363</name>
</gene>
<accession>A0A369CB31</accession>
<keyword evidence="3 8" id="KW-1003">Cell membrane</keyword>
<protein>
    <recommendedName>
        <fullName evidence="8">Rod shape-determining protein MreD</fullName>
    </recommendedName>
</protein>
<comment type="function">
    <text evidence="8">Involved in formation of the rod shape of the cell. May also contribute to regulation of formation of penicillin-binding proteins.</text>
</comment>
<dbReference type="GO" id="GO:0008360">
    <property type="term" value="P:regulation of cell shape"/>
    <property type="evidence" value="ECO:0007669"/>
    <property type="project" value="UniProtKB-UniRule"/>
</dbReference>
<evidence type="ECO:0000313" key="10">
    <source>
        <dbReference type="EMBL" id="RCX31099.1"/>
    </source>
</evidence>
<evidence type="ECO:0000256" key="2">
    <source>
        <dbReference type="ARBA" id="ARBA00007776"/>
    </source>
</evidence>
<dbReference type="Proteomes" id="UP000252707">
    <property type="component" value="Unassembled WGS sequence"/>
</dbReference>
<feature type="transmembrane region" description="Helical" evidence="9">
    <location>
        <begin position="68"/>
        <end position="88"/>
    </location>
</feature>
<evidence type="ECO:0000313" key="11">
    <source>
        <dbReference type="Proteomes" id="UP000252707"/>
    </source>
</evidence>
<evidence type="ECO:0000256" key="7">
    <source>
        <dbReference type="ARBA" id="ARBA00023136"/>
    </source>
</evidence>
<keyword evidence="7 8" id="KW-0472">Membrane</keyword>
<evidence type="ECO:0000256" key="4">
    <source>
        <dbReference type="ARBA" id="ARBA00022692"/>
    </source>
</evidence>
<dbReference type="PANTHER" id="PTHR37484">
    <property type="entry name" value="ROD SHAPE-DETERMINING PROTEIN MRED"/>
    <property type="match status" value="1"/>
</dbReference>
<feature type="transmembrane region" description="Helical" evidence="9">
    <location>
        <begin position="100"/>
        <end position="122"/>
    </location>
</feature>
<keyword evidence="4 9" id="KW-0812">Transmembrane</keyword>
<comment type="similarity">
    <text evidence="2 8">Belongs to the MreD family.</text>
</comment>
<dbReference type="Pfam" id="PF04093">
    <property type="entry name" value="MreD"/>
    <property type="match status" value="1"/>
</dbReference>
<proteinExistence type="inferred from homology"/>
<feature type="transmembrane region" description="Helical" evidence="9">
    <location>
        <begin position="6"/>
        <end position="25"/>
    </location>
</feature>
<evidence type="ECO:0000256" key="8">
    <source>
        <dbReference type="PIRNR" id="PIRNR018472"/>
    </source>
</evidence>
<comment type="subcellular location">
    <subcellularLocation>
        <location evidence="8">Cell inner membrane</location>
    </subcellularLocation>
    <subcellularLocation>
        <location evidence="1">Cell membrane</location>
        <topology evidence="1">Multi-pass membrane protein</topology>
    </subcellularLocation>
</comment>
<dbReference type="RefSeq" id="WP_114279292.1">
    <property type="nucleotide sequence ID" value="NZ_QPJY01000003.1"/>
</dbReference>
<evidence type="ECO:0000256" key="1">
    <source>
        <dbReference type="ARBA" id="ARBA00004651"/>
    </source>
</evidence>
<keyword evidence="6 9" id="KW-1133">Transmembrane helix</keyword>